<evidence type="ECO:0000313" key="1">
    <source>
        <dbReference type="EMBL" id="MBC8333950.1"/>
    </source>
</evidence>
<organism evidence="1 2">
    <name type="scientific">Candidatus Desulfolinea nitratireducens</name>
    <dbReference type="NCBI Taxonomy" id="2841698"/>
    <lineage>
        <taxon>Bacteria</taxon>
        <taxon>Bacillati</taxon>
        <taxon>Chloroflexota</taxon>
        <taxon>Anaerolineae</taxon>
        <taxon>Anaerolineales</taxon>
        <taxon>Anaerolineales incertae sedis</taxon>
        <taxon>Candidatus Desulfolinea</taxon>
    </lineage>
</organism>
<protein>
    <submittedName>
        <fullName evidence="1">YcaQ family DNA glycosylase</fullName>
    </submittedName>
</protein>
<proteinExistence type="predicted"/>
<dbReference type="AlphaFoldDB" id="A0A8J6NHI5"/>
<dbReference type="InterPro" id="IPR009351">
    <property type="entry name" value="AlkZ-like"/>
</dbReference>
<name>A0A8J6NHI5_9CHLR</name>
<evidence type="ECO:0000313" key="2">
    <source>
        <dbReference type="Proteomes" id="UP000614469"/>
    </source>
</evidence>
<accession>A0A8J6NHI5</accession>
<dbReference type="Pfam" id="PF06224">
    <property type="entry name" value="AlkZ-like"/>
    <property type="match status" value="1"/>
</dbReference>
<gene>
    <name evidence="1" type="ORF">H8E29_01685</name>
</gene>
<comment type="caution">
    <text evidence="1">The sequence shown here is derived from an EMBL/GenBank/DDBJ whole genome shotgun (WGS) entry which is preliminary data.</text>
</comment>
<dbReference type="EMBL" id="JACNJN010000033">
    <property type="protein sequence ID" value="MBC8333950.1"/>
    <property type="molecule type" value="Genomic_DNA"/>
</dbReference>
<dbReference type="Proteomes" id="UP000614469">
    <property type="component" value="Unassembled WGS sequence"/>
</dbReference>
<dbReference type="PANTHER" id="PTHR30528:SF0">
    <property type="entry name" value="CYTOPLASMIC PROTEIN"/>
    <property type="match status" value="1"/>
</dbReference>
<dbReference type="PANTHER" id="PTHR30528">
    <property type="entry name" value="CYTOPLASMIC PROTEIN"/>
    <property type="match status" value="1"/>
</dbReference>
<sequence>MNSISISKTTHRRFIMGVQGLWPGRRFADATGTAAALRQMDALQLDPLIVIARSQDIAMYGRVLDYRPELLHQVAYQERGFFDYGGTLFLYPMSELPYWRLHMKRAYEWKRLKIFREEHPETMKQVKEALRDNGPMANRDFKGNKKLLNSYRGGKDTSVALYSLWITGEVMITHRNGFDRVYDLTERVASSEFDYSATEAEAEDFFARKTVSFLGLMREKRWRVSFSDYINRKIEVKEADQRIAALYEQKVIVPVEIEGSKERWIALARDLPLLEELESGRTPAGWTPLGPSTQDEVTFVAPLEIVSARGRAKQVFDFEYIWEVYKPVAERRWGYYVLPILYGDDLVARLDPKLDRTTMTLQIKGFWHEEDAPVNDPAFADALGKGLVRFANFVEAKQVEIDTIKPKKLQNHIRKYLKNTLQFQG</sequence>
<reference evidence="1 2" key="1">
    <citation type="submission" date="2020-08" db="EMBL/GenBank/DDBJ databases">
        <title>Bridging the membrane lipid divide: bacteria of the FCB group superphylum have the potential to synthesize archaeal ether lipids.</title>
        <authorList>
            <person name="Villanueva L."/>
            <person name="Von Meijenfeldt F.A.B."/>
            <person name="Westbye A.B."/>
            <person name="Yadav S."/>
            <person name="Hopmans E.C."/>
            <person name="Dutilh B.E."/>
            <person name="Sinninghe Damste J.S."/>
        </authorList>
    </citation>
    <scope>NUCLEOTIDE SEQUENCE [LARGE SCALE GENOMIC DNA]</scope>
    <source>
        <strain evidence="1">NIOZ-UU36</strain>
    </source>
</reference>